<evidence type="ECO:0000256" key="1">
    <source>
        <dbReference type="SAM" id="Coils"/>
    </source>
</evidence>
<organism evidence="4 5">
    <name type="scientific">Pseudomonas turukhanskensis</name>
    <dbReference type="NCBI Taxonomy" id="1806536"/>
    <lineage>
        <taxon>Bacteria</taxon>
        <taxon>Pseudomonadati</taxon>
        <taxon>Pseudomonadota</taxon>
        <taxon>Gammaproteobacteria</taxon>
        <taxon>Pseudomonadales</taxon>
        <taxon>Pseudomonadaceae</taxon>
        <taxon>Pseudomonas</taxon>
    </lineage>
</organism>
<reference evidence="4" key="1">
    <citation type="journal article" date="2014" name="Int. J. Syst. Evol. Microbiol.">
        <title>Complete genome sequence of Corynebacterium casei LMG S-19264T (=DSM 44701T), isolated from a smear-ripened cheese.</title>
        <authorList>
            <consortium name="US DOE Joint Genome Institute (JGI-PGF)"/>
            <person name="Walter F."/>
            <person name="Albersmeier A."/>
            <person name="Kalinowski J."/>
            <person name="Ruckert C."/>
        </authorList>
    </citation>
    <scope>NUCLEOTIDE SEQUENCE</scope>
    <source>
        <strain evidence="4">VKM B-2935</strain>
    </source>
</reference>
<gene>
    <name evidence="4" type="ORF">GCM10017655_13090</name>
</gene>
<feature type="domain" description="DUF4349" evidence="3">
    <location>
        <begin position="47"/>
        <end position="255"/>
    </location>
</feature>
<keyword evidence="1" id="KW-0175">Coiled coil</keyword>
<dbReference type="Pfam" id="PF14257">
    <property type="entry name" value="DUF4349"/>
    <property type="match status" value="1"/>
</dbReference>
<comment type="caution">
    <text evidence="4">The sequence shown here is derived from an EMBL/GenBank/DDBJ whole genome shotgun (WGS) entry which is preliminary data.</text>
</comment>
<evidence type="ECO:0000313" key="5">
    <source>
        <dbReference type="Proteomes" id="UP001143328"/>
    </source>
</evidence>
<dbReference type="RefSeq" id="WP_271194476.1">
    <property type="nucleotide sequence ID" value="NZ_BSFN01000003.1"/>
</dbReference>
<feature type="coiled-coil region" evidence="1">
    <location>
        <begin position="127"/>
        <end position="192"/>
    </location>
</feature>
<evidence type="ECO:0000259" key="3">
    <source>
        <dbReference type="Pfam" id="PF14257"/>
    </source>
</evidence>
<accession>A0A9W6K3T7</accession>
<dbReference type="InterPro" id="IPR025645">
    <property type="entry name" value="DUF4349"/>
</dbReference>
<feature type="transmembrane region" description="Helical" evidence="2">
    <location>
        <begin position="236"/>
        <end position="258"/>
    </location>
</feature>
<keyword evidence="5" id="KW-1185">Reference proteome</keyword>
<name>A0A9W6K3T7_9PSED</name>
<protein>
    <recommendedName>
        <fullName evidence="3">DUF4349 domain-containing protein</fullName>
    </recommendedName>
</protein>
<dbReference type="EMBL" id="BSFN01000003">
    <property type="protein sequence ID" value="GLK88247.1"/>
    <property type="molecule type" value="Genomic_DNA"/>
</dbReference>
<sequence>MKLTWMVPVLLLALAGCDSSSKGGDGAVDPNAGYNVSGEKAKAGAFLAYEHDVTLQLDKAAVKQRLADTREACTSGRFGACDLLGIEQGDYDYRAGFLRVRIVPEGVEKLVALAGEGGTLISRNTHAEDLAQAVSDNQQVRERLQRQYKTLEQFQDRKDLSVSDMLALAREMAEVQVQLDATSQEAAQQQRRINTNLLTLTFRTEEQRPGRFSRIGDAVTGLLDNATDGTTKALEVLGYSIPFLILMFPLTLLVRWLWRKITRRKAG</sequence>
<evidence type="ECO:0000256" key="2">
    <source>
        <dbReference type="SAM" id="Phobius"/>
    </source>
</evidence>
<evidence type="ECO:0000313" key="4">
    <source>
        <dbReference type="EMBL" id="GLK88247.1"/>
    </source>
</evidence>
<proteinExistence type="predicted"/>
<dbReference type="Proteomes" id="UP001143328">
    <property type="component" value="Unassembled WGS sequence"/>
</dbReference>
<reference evidence="4" key="2">
    <citation type="submission" date="2023-01" db="EMBL/GenBank/DDBJ databases">
        <authorList>
            <person name="Sun Q."/>
            <person name="Evtushenko L."/>
        </authorList>
    </citation>
    <scope>NUCLEOTIDE SEQUENCE</scope>
    <source>
        <strain evidence="4">VKM B-2935</strain>
    </source>
</reference>
<dbReference type="AlphaFoldDB" id="A0A9W6K3T7"/>
<keyword evidence="2" id="KW-0472">Membrane</keyword>
<dbReference type="PROSITE" id="PS51257">
    <property type="entry name" value="PROKAR_LIPOPROTEIN"/>
    <property type="match status" value="1"/>
</dbReference>
<keyword evidence="2" id="KW-1133">Transmembrane helix</keyword>
<keyword evidence="2" id="KW-0812">Transmembrane</keyword>